<gene>
    <name evidence="1" type="ORF">F2Q69_00022145</name>
</gene>
<protein>
    <submittedName>
        <fullName evidence="1">Uncharacterized protein</fullName>
    </submittedName>
</protein>
<proteinExistence type="predicted"/>
<dbReference type="Proteomes" id="UP000712600">
    <property type="component" value="Unassembled WGS sequence"/>
</dbReference>
<comment type="caution">
    <text evidence="1">The sequence shown here is derived from an EMBL/GenBank/DDBJ whole genome shotgun (WGS) entry which is preliminary data.</text>
</comment>
<evidence type="ECO:0000313" key="2">
    <source>
        <dbReference type="Proteomes" id="UP000712600"/>
    </source>
</evidence>
<accession>A0A8S9Q3E7</accession>
<evidence type="ECO:0000313" key="1">
    <source>
        <dbReference type="EMBL" id="KAF3536246.1"/>
    </source>
</evidence>
<dbReference type="AlphaFoldDB" id="A0A8S9Q3E7"/>
<dbReference type="EMBL" id="QGKX02001290">
    <property type="protein sequence ID" value="KAF3536246.1"/>
    <property type="molecule type" value="Genomic_DNA"/>
</dbReference>
<sequence>MASCCMHDILCRLPYLVEVVSRRAAGQLVVLLHVVEEIIGYVGKKFQKPLDMRAHLPYNVEKFRFREGGIGGVCQVGCCIYSGLLFMGTFGSIPRIFFPFYLSHAGDNTSFMVLHLYLASSLYMPPSGSMPLLMVEIAVEVVPIARKLLYKLVVRIAKECIDLLGM</sequence>
<name>A0A8S9Q3E7_BRACR</name>
<reference evidence="1" key="1">
    <citation type="submission" date="2019-12" db="EMBL/GenBank/DDBJ databases">
        <title>Genome sequencing and annotation of Brassica cretica.</title>
        <authorList>
            <person name="Studholme D.J."/>
            <person name="Sarris P."/>
        </authorList>
    </citation>
    <scope>NUCLEOTIDE SEQUENCE</scope>
    <source>
        <strain evidence="1">PFS-109/04</strain>
        <tissue evidence="1">Leaf</tissue>
    </source>
</reference>
<organism evidence="1 2">
    <name type="scientific">Brassica cretica</name>
    <name type="common">Mustard</name>
    <dbReference type="NCBI Taxonomy" id="69181"/>
    <lineage>
        <taxon>Eukaryota</taxon>
        <taxon>Viridiplantae</taxon>
        <taxon>Streptophyta</taxon>
        <taxon>Embryophyta</taxon>
        <taxon>Tracheophyta</taxon>
        <taxon>Spermatophyta</taxon>
        <taxon>Magnoliopsida</taxon>
        <taxon>eudicotyledons</taxon>
        <taxon>Gunneridae</taxon>
        <taxon>Pentapetalae</taxon>
        <taxon>rosids</taxon>
        <taxon>malvids</taxon>
        <taxon>Brassicales</taxon>
        <taxon>Brassicaceae</taxon>
        <taxon>Brassiceae</taxon>
        <taxon>Brassica</taxon>
    </lineage>
</organism>